<organism evidence="2 3">
    <name type="scientific">Rhizobium straminoryzae</name>
    <dbReference type="NCBI Taxonomy" id="1387186"/>
    <lineage>
        <taxon>Bacteria</taxon>
        <taxon>Pseudomonadati</taxon>
        <taxon>Pseudomonadota</taxon>
        <taxon>Alphaproteobacteria</taxon>
        <taxon>Hyphomicrobiales</taxon>
        <taxon>Rhizobiaceae</taxon>
        <taxon>Rhizobium/Agrobacterium group</taxon>
        <taxon>Rhizobium</taxon>
    </lineage>
</organism>
<dbReference type="InterPro" id="IPR043129">
    <property type="entry name" value="ATPase_NBD"/>
</dbReference>
<dbReference type="PANTHER" id="PTHR18964:SF149">
    <property type="entry name" value="BIFUNCTIONAL UDP-N-ACETYLGLUCOSAMINE 2-EPIMERASE_N-ACETYLMANNOSAMINE KINASE"/>
    <property type="match status" value="1"/>
</dbReference>
<comment type="similarity">
    <text evidence="1">Belongs to the ROK (NagC/XylR) family.</text>
</comment>
<dbReference type="Gene3D" id="1.10.10.10">
    <property type="entry name" value="Winged helix-like DNA-binding domain superfamily/Winged helix DNA-binding domain"/>
    <property type="match status" value="1"/>
</dbReference>
<dbReference type="InterPro" id="IPR036390">
    <property type="entry name" value="WH_DNA-bd_sf"/>
</dbReference>
<dbReference type="EMBL" id="VJMG01000076">
    <property type="protein sequence ID" value="TRL34032.1"/>
    <property type="molecule type" value="Genomic_DNA"/>
</dbReference>
<accession>A0A549SWM0</accession>
<comment type="caution">
    <text evidence="2">The sequence shown here is derived from an EMBL/GenBank/DDBJ whole genome shotgun (WGS) entry which is preliminary data.</text>
</comment>
<proteinExistence type="inferred from homology"/>
<gene>
    <name evidence="2" type="ORF">FNA46_22280</name>
</gene>
<evidence type="ECO:0000313" key="3">
    <source>
        <dbReference type="Proteomes" id="UP000316801"/>
    </source>
</evidence>
<keyword evidence="3" id="KW-1185">Reference proteome</keyword>
<sequence length="376" mass="39545">MNRRLILNLIRKEGALSRADLAAATGLSPAAVTFVVTDLLAEGYLIEGETAPGGGGRRPVPLSINYRGSLAIGVKMNLGSLDCVLTDLSTAVISSLSVSFDSPSPQTVLSAAEAAIGRLLRTVPEQAGKLTGVGFSMPGTIDMAAGVCVSSNRFGWRNVPFAGLLRERISAPVWMEDDTLAFALAQHLFGLGSQHSVFLALAVGVGIGCATVANGVVLRGAHGHAGKLGHVTHRLEGPMCECGRIGCLQTFHSVPAIVDSWRRGKGLGSELDRYSMKEAALQGDDLARTLLQRAGEDIGVHLANVINSTDPEVVVVGGEAVTFGDLLFDPMRKSLERYCYSRPPAVIPDEREHFWAAGAAALAIQGLFNFEMATGG</sequence>
<dbReference type="SUPFAM" id="SSF53067">
    <property type="entry name" value="Actin-like ATPase domain"/>
    <property type="match status" value="1"/>
</dbReference>
<name>A0A549SWM0_9HYPH</name>
<reference evidence="2 3" key="1">
    <citation type="submission" date="2019-07" db="EMBL/GenBank/DDBJ databases">
        <title>Ln-dependent methylotrophs.</title>
        <authorList>
            <person name="Tani A."/>
        </authorList>
    </citation>
    <scope>NUCLEOTIDE SEQUENCE [LARGE SCALE GENOMIC DNA]</scope>
    <source>
        <strain evidence="2 3">SM12</strain>
    </source>
</reference>
<dbReference type="PANTHER" id="PTHR18964">
    <property type="entry name" value="ROK (REPRESSOR, ORF, KINASE) FAMILY"/>
    <property type="match status" value="1"/>
</dbReference>
<dbReference type="Pfam" id="PF13412">
    <property type="entry name" value="HTH_24"/>
    <property type="match status" value="1"/>
</dbReference>
<dbReference type="AlphaFoldDB" id="A0A549SWM0"/>
<dbReference type="Pfam" id="PF00480">
    <property type="entry name" value="ROK"/>
    <property type="match status" value="1"/>
</dbReference>
<dbReference type="Gene3D" id="3.30.420.40">
    <property type="match status" value="2"/>
</dbReference>
<dbReference type="InterPro" id="IPR036388">
    <property type="entry name" value="WH-like_DNA-bd_sf"/>
</dbReference>
<evidence type="ECO:0000313" key="2">
    <source>
        <dbReference type="EMBL" id="TRL34032.1"/>
    </source>
</evidence>
<dbReference type="SUPFAM" id="SSF46785">
    <property type="entry name" value="Winged helix' DNA-binding domain"/>
    <property type="match status" value="1"/>
</dbReference>
<dbReference type="Proteomes" id="UP000316801">
    <property type="component" value="Unassembled WGS sequence"/>
</dbReference>
<dbReference type="InterPro" id="IPR000600">
    <property type="entry name" value="ROK"/>
</dbReference>
<protein>
    <submittedName>
        <fullName evidence="2">ROK family transcriptional regulator</fullName>
    </submittedName>
</protein>
<evidence type="ECO:0000256" key="1">
    <source>
        <dbReference type="ARBA" id="ARBA00006479"/>
    </source>
</evidence>